<organism evidence="1 2">
    <name type="scientific">Arctia plantaginis</name>
    <name type="common">Wood tiger moth</name>
    <name type="synonym">Phalaena plantaginis</name>
    <dbReference type="NCBI Taxonomy" id="874455"/>
    <lineage>
        <taxon>Eukaryota</taxon>
        <taxon>Metazoa</taxon>
        <taxon>Ecdysozoa</taxon>
        <taxon>Arthropoda</taxon>
        <taxon>Hexapoda</taxon>
        <taxon>Insecta</taxon>
        <taxon>Pterygota</taxon>
        <taxon>Neoptera</taxon>
        <taxon>Endopterygota</taxon>
        <taxon>Lepidoptera</taxon>
        <taxon>Glossata</taxon>
        <taxon>Ditrysia</taxon>
        <taxon>Noctuoidea</taxon>
        <taxon>Erebidae</taxon>
        <taxon>Arctiinae</taxon>
        <taxon>Arctia</taxon>
    </lineage>
</organism>
<dbReference type="EMBL" id="CADEBD010000422">
    <property type="protein sequence ID" value="CAB3254699.1"/>
    <property type="molecule type" value="Genomic_DNA"/>
</dbReference>
<comment type="caution">
    <text evidence="1">The sequence shown here is derived from an EMBL/GenBank/DDBJ whole genome shotgun (WGS) entry which is preliminary data.</text>
</comment>
<reference evidence="1 2" key="1">
    <citation type="submission" date="2020-04" db="EMBL/GenBank/DDBJ databases">
        <authorList>
            <person name="Wallbank WR R."/>
            <person name="Pardo Diaz C."/>
            <person name="Kozak K."/>
            <person name="Martin S."/>
            <person name="Jiggins C."/>
            <person name="Moest M."/>
            <person name="Warren A I."/>
            <person name="Byers J.R.P. K."/>
            <person name="Montejo-Kovacevich G."/>
            <person name="Yen C E."/>
        </authorList>
    </citation>
    <scope>NUCLEOTIDE SEQUENCE [LARGE SCALE GENOMIC DNA]</scope>
</reference>
<proteinExistence type="predicted"/>
<evidence type="ECO:0000313" key="2">
    <source>
        <dbReference type="Proteomes" id="UP000494256"/>
    </source>
</evidence>
<dbReference type="AlphaFoldDB" id="A0A8S1B8W8"/>
<gene>
    <name evidence="1" type="ORF">APLA_LOCUS14877</name>
</gene>
<accession>A0A8S1B8W8</accession>
<name>A0A8S1B8W8_ARCPL</name>
<dbReference type="OrthoDB" id="7467351at2759"/>
<evidence type="ECO:0000313" key="1">
    <source>
        <dbReference type="EMBL" id="CAB3254699.1"/>
    </source>
</evidence>
<sequence length="721" mass="80745">MNKAALKSNSDPVKTCCSSSFTLTFVVELLGIDVFHDCNEGWLDLGPGPVQGMKLQYVLAPGFLYEAEIMIWPHVAKVWCGINSGWVRTWHFLQRRWLAFSIRHVLPVRVTDYRYFTATVSANMGLGYLGTNAKTDKSTEVYLPKLSFGERRQFATVCEHEVEESISKFIYNLIWSCIVAFIPASNNDGPMDIPHPVTDKRHQDAVLEHVQKTILNQALPKEIEKEEDVVEKAPALYRKSEIKSKETKDKDKKNVAVAPVKFEITLSGDAIISGTGRIVPFKNSGDRPPDLGEIIVLIGTASLPARDDFPVVFVNCGRLTDIPVEELKKRKITQLYTKWTISDDVHCSKPQNIKNEIDFDDQHAVPLKFEVAGDILSSFLDNAFKIEIRGIRQVPSVTETSLFGYAKNDHDFYRSVPPKLPNQDNDILIAITKIDARCLSKSINTFKRGEFPIYPPEIVLMPTEREKICTNDINAVRVPIKPDIIVPAYVILKAQMTLESSIGLVGCKPHKALTKYSRLYCVLDDSEAVMTILRHITEINEQMVETGSRNDLITGFALDTGDKVMLYVEGPRDGQILRVWDITEEFYPNVKPVFSTSAKYCSRLYPELLKAAMPFNVLKMFVPLSVVLACPPIYARPALPLPTRFAVLKIGRLIAGKLLTSPCSSEMPTSDELKSFRLELCVAPRPPPVSVPVSTPVKIASFISDPSGTAAVQKINWEKND</sequence>
<protein>
    <submittedName>
        <fullName evidence="1">Uncharacterized protein</fullName>
    </submittedName>
</protein>
<dbReference type="Proteomes" id="UP000494256">
    <property type="component" value="Unassembled WGS sequence"/>
</dbReference>